<reference evidence="2 3" key="4">
    <citation type="journal article" date="2020" name="Sci. Rep.">
        <title>beta-carboline chemical signals induce reveromycin production through a LuxR family regulator in Streptomyces sp. SN-593.</title>
        <authorList>
            <person name="Panthee S."/>
            <person name="Kito N."/>
            <person name="Hayashi T."/>
            <person name="Shimizu T."/>
            <person name="Ishikawa J."/>
            <person name="Hamamoto H."/>
            <person name="Osada H."/>
            <person name="Takahashi S."/>
        </authorList>
    </citation>
    <scope>NUCLEOTIDE SEQUENCE [LARGE SCALE GENOMIC DNA]</scope>
    <source>
        <strain evidence="2 3">SN-593</strain>
    </source>
</reference>
<gene>
    <name evidence="2" type="ORF">RVR_145</name>
</gene>
<feature type="compositionally biased region" description="Low complexity" evidence="1">
    <location>
        <begin position="184"/>
        <end position="195"/>
    </location>
</feature>
<accession>A0A7U3UMK6</accession>
<organism evidence="2 3">
    <name type="scientific">Actinacidiphila reveromycinica</name>
    <dbReference type="NCBI Taxonomy" id="659352"/>
    <lineage>
        <taxon>Bacteria</taxon>
        <taxon>Bacillati</taxon>
        <taxon>Actinomycetota</taxon>
        <taxon>Actinomycetes</taxon>
        <taxon>Kitasatosporales</taxon>
        <taxon>Streptomycetaceae</taxon>
        <taxon>Actinacidiphila</taxon>
    </lineage>
</organism>
<feature type="region of interest" description="Disordered" evidence="1">
    <location>
        <begin position="168"/>
        <end position="195"/>
    </location>
</feature>
<keyword evidence="3" id="KW-1185">Reference proteome</keyword>
<proteinExistence type="predicted"/>
<name>A0A7U3UMK6_9ACTN</name>
<evidence type="ECO:0000313" key="3">
    <source>
        <dbReference type="Proteomes" id="UP000595703"/>
    </source>
</evidence>
<reference evidence="2 3" key="1">
    <citation type="journal article" date="2010" name="J. Bacteriol.">
        <title>Biochemical characterization of a novel indole prenyltransferase from Streptomyces sp. SN-593.</title>
        <authorList>
            <person name="Takahashi S."/>
            <person name="Takagi H."/>
            <person name="Toyoda A."/>
            <person name="Uramoto M."/>
            <person name="Nogawa T."/>
            <person name="Ueki M."/>
            <person name="Sakaki Y."/>
            <person name="Osada H."/>
        </authorList>
    </citation>
    <scope>NUCLEOTIDE SEQUENCE [LARGE SCALE GENOMIC DNA]</scope>
    <source>
        <strain evidence="2 3">SN-593</strain>
    </source>
</reference>
<evidence type="ECO:0000313" key="2">
    <source>
        <dbReference type="EMBL" id="BBA95327.1"/>
    </source>
</evidence>
<reference evidence="2 3" key="3">
    <citation type="journal article" date="2011" name="Nat. Chem. Biol.">
        <title>Reveromycin A biosynthesis uses RevG and RevJ for stereospecific spiroacetal formation.</title>
        <authorList>
            <person name="Takahashi S."/>
            <person name="Toyoda A."/>
            <person name="Sekiyama Y."/>
            <person name="Takagi H."/>
            <person name="Nogawa T."/>
            <person name="Uramoto M."/>
            <person name="Suzuki R."/>
            <person name="Koshino H."/>
            <person name="Kumano T."/>
            <person name="Panthee S."/>
            <person name="Dairi T."/>
            <person name="Ishikawa J."/>
            <person name="Ikeda H."/>
            <person name="Sakaki Y."/>
            <person name="Osada H."/>
        </authorList>
    </citation>
    <scope>NUCLEOTIDE SEQUENCE [LARGE SCALE GENOMIC DNA]</scope>
    <source>
        <strain evidence="2 3">SN-593</strain>
    </source>
</reference>
<dbReference type="EMBL" id="AP018365">
    <property type="protein sequence ID" value="BBA95327.1"/>
    <property type="molecule type" value="Genomic_DNA"/>
</dbReference>
<protein>
    <recommendedName>
        <fullName evidence="4">IrrE N-terminal-like domain-containing protein</fullName>
    </recommendedName>
</protein>
<evidence type="ECO:0000256" key="1">
    <source>
        <dbReference type="SAM" id="MobiDB-lite"/>
    </source>
</evidence>
<dbReference type="KEGG" id="arev:RVR_145"/>
<sequence>MGVMHVRARVTTHDVLWDKYRQAMGDIDLPRPFDEVALVARLAERRGRPIELIPVDALPNLPCGLLMVTDHADCIVYATDTSALHQRHILLHEAAHLVCGHDRVAPAPAKRPAADGDVPSGARTLLPHLPDALVRRVLGRTVYTEPQEQEAELLASLICSRAAREARTPPLAEGQQRRLGSMFGAAPAPRGRARG</sequence>
<reference evidence="2 3" key="2">
    <citation type="journal article" date="2011" name="J. Antibiot.">
        <title>Furaquinocins I and J: novel polyketide isoprenoid hybrid compounds from Streptomyces reveromyceticus SN-593.</title>
        <authorList>
            <person name="Panthee S."/>
            <person name="Takahashi S."/>
            <person name="Takagi H."/>
            <person name="Nogawa T."/>
            <person name="Oowada E."/>
            <person name="Uramoto M."/>
            <person name="Osada H."/>
        </authorList>
    </citation>
    <scope>NUCLEOTIDE SEQUENCE [LARGE SCALE GENOMIC DNA]</scope>
    <source>
        <strain evidence="2 3">SN-593</strain>
    </source>
</reference>
<dbReference type="Proteomes" id="UP000595703">
    <property type="component" value="Chromosome"/>
</dbReference>
<dbReference type="AlphaFoldDB" id="A0A7U3UMK6"/>
<evidence type="ECO:0008006" key="4">
    <source>
        <dbReference type="Google" id="ProtNLM"/>
    </source>
</evidence>